<keyword evidence="1" id="KW-0677">Repeat</keyword>
<dbReference type="SUPFAM" id="SSF52540">
    <property type="entry name" value="P-loop containing nucleoside triphosphate hydrolases"/>
    <property type="match status" value="1"/>
</dbReference>
<evidence type="ECO:0000313" key="6">
    <source>
        <dbReference type="Proteomes" id="UP001472677"/>
    </source>
</evidence>
<dbReference type="Pfam" id="PF23559">
    <property type="entry name" value="WHD_DRP"/>
    <property type="match status" value="1"/>
</dbReference>
<protein>
    <recommendedName>
        <fullName evidence="7">NB-ARC domain-containing protein</fullName>
    </recommendedName>
</protein>
<dbReference type="Proteomes" id="UP001472677">
    <property type="component" value="Unassembled WGS sequence"/>
</dbReference>
<dbReference type="PANTHER" id="PTHR23155">
    <property type="entry name" value="DISEASE RESISTANCE PROTEIN RP"/>
    <property type="match status" value="1"/>
</dbReference>
<dbReference type="EMBL" id="JBBPBM010000004">
    <property type="protein sequence ID" value="KAK8589725.1"/>
    <property type="molecule type" value="Genomic_DNA"/>
</dbReference>
<dbReference type="InterPro" id="IPR027417">
    <property type="entry name" value="P-loop_NTPase"/>
</dbReference>
<feature type="domain" description="NB-ARC" evidence="3">
    <location>
        <begin position="31"/>
        <end position="117"/>
    </location>
</feature>
<dbReference type="Gene3D" id="3.40.50.300">
    <property type="entry name" value="P-loop containing nucleotide triphosphate hydrolases"/>
    <property type="match status" value="1"/>
</dbReference>
<proteinExistence type="predicted"/>
<evidence type="ECO:0000259" key="4">
    <source>
        <dbReference type="Pfam" id="PF23559"/>
    </source>
</evidence>
<dbReference type="InterPro" id="IPR044974">
    <property type="entry name" value="Disease_R_plants"/>
</dbReference>
<dbReference type="Pfam" id="PF00931">
    <property type="entry name" value="NB-ARC"/>
    <property type="match status" value="1"/>
</dbReference>
<dbReference type="PANTHER" id="PTHR23155:SF1052">
    <property type="entry name" value="DISEASE RESISTANCE PROTEIN RPM1"/>
    <property type="match status" value="1"/>
</dbReference>
<dbReference type="InterPro" id="IPR042197">
    <property type="entry name" value="Apaf_helical"/>
</dbReference>
<dbReference type="InterPro" id="IPR058922">
    <property type="entry name" value="WHD_DRP"/>
</dbReference>
<evidence type="ECO:0008006" key="7">
    <source>
        <dbReference type="Google" id="ProtNLM"/>
    </source>
</evidence>
<comment type="caution">
    <text evidence="5">The sequence shown here is derived from an EMBL/GenBank/DDBJ whole genome shotgun (WGS) entry which is preliminary data.</text>
</comment>
<evidence type="ECO:0000256" key="2">
    <source>
        <dbReference type="ARBA" id="ARBA00022821"/>
    </source>
</evidence>
<accession>A0ABR2FZM6</accession>
<name>A0ABR2FZM6_9ROSI</name>
<reference evidence="5 6" key="1">
    <citation type="journal article" date="2024" name="G3 (Bethesda)">
        <title>Genome assembly of Hibiscus sabdariffa L. provides insights into metabolisms of medicinal natural products.</title>
        <authorList>
            <person name="Kim T."/>
        </authorList>
    </citation>
    <scope>NUCLEOTIDE SEQUENCE [LARGE SCALE GENOMIC DNA]</scope>
    <source>
        <strain evidence="5">TK-2024</strain>
        <tissue evidence="5">Old leaves</tissue>
    </source>
</reference>
<sequence>MVERLRTMIRRFHEAKKQLPPNGINHVIDAEELISKSKEYLQFKRYVVVFDDVWNDDFWQVIQSALPENNNRSRIIITTRSMSVAEFCKQSCLVHIHKLQHLSLEMAQELLCRTTFRFDRQEECPSNLKGLSFDIARKCDGLPLAIVAIEGLVKENEEMTLEDTAKAYLTSLINRSLVQVEWSDSTGRVRSCRAHDLIHEVLLYKLEELNLIQSSQASSNGAARYLWIDNNRASDLSRRNG</sequence>
<evidence type="ECO:0000256" key="1">
    <source>
        <dbReference type="ARBA" id="ARBA00022737"/>
    </source>
</evidence>
<evidence type="ECO:0000259" key="3">
    <source>
        <dbReference type="Pfam" id="PF00931"/>
    </source>
</evidence>
<evidence type="ECO:0000313" key="5">
    <source>
        <dbReference type="EMBL" id="KAK8589725.1"/>
    </source>
</evidence>
<feature type="domain" description="Disease resistance protein winged helix" evidence="4">
    <location>
        <begin position="150"/>
        <end position="201"/>
    </location>
</feature>
<organism evidence="5 6">
    <name type="scientific">Hibiscus sabdariffa</name>
    <name type="common">roselle</name>
    <dbReference type="NCBI Taxonomy" id="183260"/>
    <lineage>
        <taxon>Eukaryota</taxon>
        <taxon>Viridiplantae</taxon>
        <taxon>Streptophyta</taxon>
        <taxon>Embryophyta</taxon>
        <taxon>Tracheophyta</taxon>
        <taxon>Spermatophyta</taxon>
        <taxon>Magnoliopsida</taxon>
        <taxon>eudicotyledons</taxon>
        <taxon>Gunneridae</taxon>
        <taxon>Pentapetalae</taxon>
        <taxon>rosids</taxon>
        <taxon>malvids</taxon>
        <taxon>Malvales</taxon>
        <taxon>Malvaceae</taxon>
        <taxon>Malvoideae</taxon>
        <taxon>Hibiscus</taxon>
    </lineage>
</organism>
<dbReference type="Gene3D" id="1.10.8.430">
    <property type="entry name" value="Helical domain of apoptotic protease-activating factors"/>
    <property type="match status" value="1"/>
</dbReference>
<dbReference type="InterPro" id="IPR002182">
    <property type="entry name" value="NB-ARC"/>
</dbReference>
<gene>
    <name evidence="5" type="ORF">V6N12_024116</name>
</gene>
<keyword evidence="2" id="KW-0611">Plant defense</keyword>
<keyword evidence="6" id="KW-1185">Reference proteome</keyword>